<keyword evidence="4 8" id="KW-0812">Transmembrane</keyword>
<feature type="compositionally biased region" description="Basic and acidic residues" evidence="7">
    <location>
        <begin position="616"/>
        <end position="628"/>
    </location>
</feature>
<keyword evidence="5 8" id="KW-1133">Transmembrane helix</keyword>
<dbReference type="GO" id="GO:0005345">
    <property type="term" value="F:purine nucleobase transmembrane transporter activity"/>
    <property type="evidence" value="ECO:0007669"/>
    <property type="project" value="TreeGrafter"/>
</dbReference>
<dbReference type="GO" id="GO:0015853">
    <property type="term" value="P:adenine transport"/>
    <property type="evidence" value="ECO:0007669"/>
    <property type="project" value="TreeGrafter"/>
</dbReference>
<accession>A0AAE0LTK9</accession>
<evidence type="ECO:0000256" key="6">
    <source>
        <dbReference type="ARBA" id="ARBA00023136"/>
    </source>
</evidence>
<evidence type="ECO:0000256" key="8">
    <source>
        <dbReference type="SAM" id="Phobius"/>
    </source>
</evidence>
<keyword evidence="6 8" id="KW-0472">Membrane</keyword>
<reference evidence="9" key="1">
    <citation type="journal article" date="2023" name="Mol. Phylogenet. Evol.">
        <title>Genome-scale phylogeny and comparative genomics of the fungal order Sordariales.</title>
        <authorList>
            <person name="Hensen N."/>
            <person name="Bonometti L."/>
            <person name="Westerberg I."/>
            <person name="Brannstrom I.O."/>
            <person name="Guillou S."/>
            <person name="Cros-Aarteil S."/>
            <person name="Calhoun S."/>
            <person name="Haridas S."/>
            <person name="Kuo A."/>
            <person name="Mondo S."/>
            <person name="Pangilinan J."/>
            <person name="Riley R."/>
            <person name="LaButti K."/>
            <person name="Andreopoulos B."/>
            <person name="Lipzen A."/>
            <person name="Chen C."/>
            <person name="Yan M."/>
            <person name="Daum C."/>
            <person name="Ng V."/>
            <person name="Clum A."/>
            <person name="Steindorff A."/>
            <person name="Ohm R.A."/>
            <person name="Martin F."/>
            <person name="Silar P."/>
            <person name="Natvig D.O."/>
            <person name="Lalanne C."/>
            <person name="Gautier V."/>
            <person name="Ament-Velasquez S.L."/>
            <person name="Kruys A."/>
            <person name="Hutchinson M.I."/>
            <person name="Powell A.J."/>
            <person name="Barry K."/>
            <person name="Miller A.N."/>
            <person name="Grigoriev I.V."/>
            <person name="Debuchy R."/>
            <person name="Gladieux P."/>
            <person name="Hiltunen Thoren M."/>
            <person name="Johannesson H."/>
        </authorList>
    </citation>
    <scope>NUCLEOTIDE SEQUENCE</scope>
    <source>
        <strain evidence="9">CBS 168.71</strain>
    </source>
</reference>
<evidence type="ECO:0000313" key="9">
    <source>
        <dbReference type="EMBL" id="KAK3297063.1"/>
    </source>
</evidence>
<dbReference type="Pfam" id="PF00860">
    <property type="entry name" value="Xan_ur_permease"/>
    <property type="match status" value="1"/>
</dbReference>
<reference evidence="9" key="2">
    <citation type="submission" date="2023-06" db="EMBL/GenBank/DDBJ databases">
        <authorList>
            <consortium name="Lawrence Berkeley National Laboratory"/>
            <person name="Haridas S."/>
            <person name="Hensen N."/>
            <person name="Bonometti L."/>
            <person name="Westerberg I."/>
            <person name="Brannstrom I.O."/>
            <person name="Guillou S."/>
            <person name="Cros-Aarteil S."/>
            <person name="Calhoun S."/>
            <person name="Kuo A."/>
            <person name="Mondo S."/>
            <person name="Pangilinan J."/>
            <person name="Riley R."/>
            <person name="Labutti K."/>
            <person name="Andreopoulos B."/>
            <person name="Lipzen A."/>
            <person name="Chen C."/>
            <person name="Yanf M."/>
            <person name="Daum C."/>
            <person name="Ng V."/>
            <person name="Clum A."/>
            <person name="Steindorff A."/>
            <person name="Ohm R."/>
            <person name="Martin F."/>
            <person name="Silar P."/>
            <person name="Natvig D."/>
            <person name="Lalanne C."/>
            <person name="Gautier V."/>
            <person name="Ament-Velasquez S.L."/>
            <person name="Kruys A."/>
            <person name="Hutchinson M.I."/>
            <person name="Powell A.J."/>
            <person name="Barry K."/>
            <person name="Miller A.N."/>
            <person name="Grigoriev I.V."/>
            <person name="Debuchy R."/>
            <person name="Gladieux P."/>
            <person name="Thoren M.H."/>
            <person name="Johannesson H."/>
        </authorList>
    </citation>
    <scope>NUCLEOTIDE SEQUENCE</scope>
    <source>
        <strain evidence="9">CBS 168.71</strain>
    </source>
</reference>
<feature type="transmembrane region" description="Helical" evidence="8">
    <location>
        <begin position="205"/>
        <end position="225"/>
    </location>
</feature>
<evidence type="ECO:0000256" key="5">
    <source>
        <dbReference type="ARBA" id="ARBA00022989"/>
    </source>
</evidence>
<evidence type="ECO:0000256" key="1">
    <source>
        <dbReference type="ARBA" id="ARBA00004141"/>
    </source>
</evidence>
<comment type="subcellular location">
    <subcellularLocation>
        <location evidence="1">Membrane</location>
        <topology evidence="1">Multi-pass membrane protein</topology>
    </subcellularLocation>
</comment>
<organism evidence="9 10">
    <name type="scientific">Chaetomium fimeti</name>
    <dbReference type="NCBI Taxonomy" id="1854472"/>
    <lineage>
        <taxon>Eukaryota</taxon>
        <taxon>Fungi</taxon>
        <taxon>Dikarya</taxon>
        <taxon>Ascomycota</taxon>
        <taxon>Pezizomycotina</taxon>
        <taxon>Sordariomycetes</taxon>
        <taxon>Sordariomycetidae</taxon>
        <taxon>Sordariales</taxon>
        <taxon>Chaetomiaceae</taxon>
        <taxon>Chaetomium</taxon>
    </lineage>
</organism>
<feature type="transmembrane region" description="Helical" evidence="8">
    <location>
        <begin position="319"/>
        <end position="335"/>
    </location>
</feature>
<gene>
    <name evidence="9" type="ORF">B0H64DRAFT_117005</name>
</gene>
<dbReference type="GO" id="GO:0015854">
    <property type="term" value="P:guanine transport"/>
    <property type="evidence" value="ECO:0007669"/>
    <property type="project" value="TreeGrafter"/>
</dbReference>
<dbReference type="InterPro" id="IPR045018">
    <property type="entry name" value="Azg-like"/>
</dbReference>
<name>A0AAE0LTK9_9PEZI</name>
<protein>
    <submittedName>
        <fullName evidence="9">Permease family-domain-containing protein</fullName>
    </submittedName>
</protein>
<dbReference type="Proteomes" id="UP001278766">
    <property type="component" value="Unassembled WGS sequence"/>
</dbReference>
<comment type="caution">
    <text evidence="9">The sequence shown here is derived from an EMBL/GenBank/DDBJ whole genome shotgun (WGS) entry which is preliminary data.</text>
</comment>
<proteinExistence type="inferred from homology"/>
<keyword evidence="3" id="KW-0813">Transport</keyword>
<dbReference type="EMBL" id="JAUEPN010000003">
    <property type="protein sequence ID" value="KAK3297063.1"/>
    <property type="molecule type" value="Genomic_DNA"/>
</dbReference>
<feature type="transmembrane region" description="Helical" evidence="8">
    <location>
        <begin position="153"/>
        <end position="174"/>
    </location>
</feature>
<evidence type="ECO:0000256" key="2">
    <source>
        <dbReference type="ARBA" id="ARBA00005697"/>
    </source>
</evidence>
<dbReference type="InterPro" id="IPR006043">
    <property type="entry name" value="NCS2"/>
</dbReference>
<dbReference type="RefSeq" id="XP_062660577.1">
    <property type="nucleotide sequence ID" value="XM_062797881.1"/>
</dbReference>
<sequence length="640" mass="70778">MLRRLFPKLGKSSPSPLLTTEEIEMRAAHTMPSTANQSQVPHNDRPNWFKRKRNHISHLTRRMDDGVSKSFVGQLFRLKGSGHPKEIEDAYFLTEVRAGITTFTTMAYVIAVNAFILAESGYDCHCEKPFDLKGNCANMSEWTKCYNDVKLDLITATIAVTGFSSILFGIFTNLPVALGPGMGLNAYFTYQVVGVKGMGSVNYRVALTAVFIEGWIFVFLALTGLRHWLVKIIPGTIKTASGVGIGLFLTLVGMSYTSGLGMVTGGISTPLMMAGCPLEDLNEIGECTTGVMTNPKMWVGIICGGLLTTFLMAFRVKGAIIIGIAFVSILSWPRNTPLTHFPNTPDGDHRFNYFSKIVNFHPIRHTLFQQQWDLTGESGSHFAIALFTFLYVDIIDCTATVYSMARFCSRARRDKADFPRSTMAFCVDAFCISMGSLLGLSPVTAFIESSAGIAEGGRTGLTSVFTGICFLLSLFFAPVFASIPPWASGSTLILVGCMMIRQVTKINWAYVGDAIPSFITLAFIPFSFSVAYGLLSGLFAYIVINGAIYIVVKVSGETITPENYELKEYWSWRPPGEKPWIARAFIQCIYWARDRKDRAASFSLNSCDDAMSTEQYRSDTASKSDHMPRIPTPDPMRRMY</sequence>
<evidence type="ECO:0000256" key="4">
    <source>
        <dbReference type="ARBA" id="ARBA00022692"/>
    </source>
</evidence>
<feature type="transmembrane region" description="Helical" evidence="8">
    <location>
        <begin position="423"/>
        <end position="444"/>
    </location>
</feature>
<evidence type="ECO:0000256" key="7">
    <source>
        <dbReference type="SAM" id="MobiDB-lite"/>
    </source>
</evidence>
<comment type="similarity">
    <text evidence="2">Belongs to the nucleobase:cation symporter-2 (NCS2) (TC 2.A.40) family. Azg-like subfamily.</text>
</comment>
<feature type="region of interest" description="Disordered" evidence="7">
    <location>
        <begin position="615"/>
        <end position="640"/>
    </location>
</feature>
<dbReference type="GeneID" id="87834829"/>
<dbReference type="GO" id="GO:0005886">
    <property type="term" value="C:plasma membrane"/>
    <property type="evidence" value="ECO:0007669"/>
    <property type="project" value="TreeGrafter"/>
</dbReference>
<evidence type="ECO:0000313" key="10">
    <source>
        <dbReference type="Proteomes" id="UP001278766"/>
    </source>
</evidence>
<dbReference type="PANTHER" id="PTHR43337:SF3">
    <property type="entry name" value="PURINE TRANSPORTER"/>
    <property type="match status" value="1"/>
</dbReference>
<feature type="transmembrane region" description="Helical" evidence="8">
    <location>
        <begin position="508"/>
        <end position="528"/>
    </location>
</feature>
<keyword evidence="10" id="KW-1185">Reference proteome</keyword>
<feature type="transmembrane region" description="Helical" evidence="8">
    <location>
        <begin position="464"/>
        <end position="487"/>
    </location>
</feature>
<dbReference type="AlphaFoldDB" id="A0AAE0LTK9"/>
<feature type="transmembrane region" description="Helical" evidence="8">
    <location>
        <begin position="534"/>
        <end position="552"/>
    </location>
</feature>
<feature type="transmembrane region" description="Helical" evidence="8">
    <location>
        <begin position="297"/>
        <end position="314"/>
    </location>
</feature>
<dbReference type="PANTHER" id="PTHR43337">
    <property type="entry name" value="XANTHINE/URACIL PERMEASE C887.17-RELATED"/>
    <property type="match status" value="1"/>
</dbReference>
<feature type="transmembrane region" description="Helical" evidence="8">
    <location>
        <begin position="237"/>
        <end position="256"/>
    </location>
</feature>
<feature type="transmembrane region" description="Helical" evidence="8">
    <location>
        <begin position="382"/>
        <end position="402"/>
    </location>
</feature>
<evidence type="ECO:0000256" key="3">
    <source>
        <dbReference type="ARBA" id="ARBA00022448"/>
    </source>
</evidence>